<reference evidence="1 2" key="1">
    <citation type="submission" date="2013-09" db="EMBL/GenBank/DDBJ databases">
        <title>Complete genome sequence of Spiroplasma mirum suckling mouse cataract agent.</title>
        <authorList>
            <person name="Landry C.A."/>
            <person name="Bastian F.O."/>
            <person name="Thune R.L."/>
        </authorList>
    </citation>
    <scope>NUCLEOTIDE SEQUENCE [LARGE SCALE GENOMIC DNA]</scope>
    <source>
        <strain evidence="1 2">SMCA</strain>
    </source>
</reference>
<sequence>MAKDKILAEGADASAYAVVLYKEIKLIQNTNVAIIMLVGNIDLSKLNEILNENIN</sequence>
<protein>
    <recommendedName>
        <fullName evidence="3">Tryptophan synthase beta chain-like PALP domain-containing protein</fullName>
    </recommendedName>
</protein>
<dbReference type="STRING" id="838561.P344_00835"/>
<dbReference type="KEGG" id="smia:P344_00835"/>
<evidence type="ECO:0000313" key="2">
    <source>
        <dbReference type="Proteomes" id="UP000019260"/>
    </source>
</evidence>
<evidence type="ECO:0008006" key="3">
    <source>
        <dbReference type="Google" id="ProtNLM"/>
    </source>
</evidence>
<dbReference type="EMBL" id="CP006720">
    <property type="protein sequence ID" value="AHI57540.1"/>
    <property type="molecule type" value="Genomic_DNA"/>
</dbReference>
<name>W6ALG2_9MOLU</name>
<organism evidence="1 2">
    <name type="scientific">Spiroplasma mirum ATCC 29335</name>
    <dbReference type="NCBI Taxonomy" id="838561"/>
    <lineage>
        <taxon>Bacteria</taxon>
        <taxon>Bacillati</taxon>
        <taxon>Mycoplasmatota</taxon>
        <taxon>Mollicutes</taxon>
        <taxon>Entomoplasmatales</taxon>
        <taxon>Spiroplasmataceae</taxon>
        <taxon>Spiroplasma</taxon>
    </lineage>
</organism>
<dbReference type="AlphaFoldDB" id="W6ALG2"/>
<dbReference type="RefSeq" id="WP_156028495.1">
    <property type="nucleotide sequence ID" value="NZ_CP002082.1"/>
</dbReference>
<proteinExistence type="predicted"/>
<keyword evidence="2" id="KW-1185">Reference proteome</keyword>
<accession>W6ALG2</accession>
<evidence type="ECO:0000313" key="1">
    <source>
        <dbReference type="EMBL" id="AHI57540.1"/>
    </source>
</evidence>
<dbReference type="Proteomes" id="UP000019260">
    <property type="component" value="Chromosome"/>
</dbReference>
<gene>
    <name evidence="1" type="ORF">P344_00835</name>
</gene>
<dbReference type="PATRIC" id="fig|838561.3.peg.161"/>
<dbReference type="HOGENOM" id="CLU_3030132_0_0_14"/>